<gene>
    <name evidence="1" type="ORF">SLNWT_2939</name>
</gene>
<protein>
    <submittedName>
        <fullName evidence="1">Uncharacterized protein</fullName>
    </submittedName>
</protein>
<evidence type="ECO:0000313" key="2">
    <source>
        <dbReference type="Proteomes" id="UP000031523"/>
    </source>
</evidence>
<proteinExistence type="predicted"/>
<dbReference type="AlphaFoldDB" id="A0A0B5EVT5"/>
<name>A0A0B5EVT5_STRA4</name>
<evidence type="ECO:0000313" key="1">
    <source>
        <dbReference type="EMBL" id="AJE83315.1"/>
    </source>
</evidence>
<accession>A0A0B5EVT5</accession>
<dbReference type="KEGG" id="sals:SLNWT_2939"/>
<keyword evidence="2" id="KW-1185">Reference proteome</keyword>
<dbReference type="EMBL" id="CP010519">
    <property type="protein sequence ID" value="AJE83315.1"/>
    <property type="molecule type" value="Genomic_DNA"/>
</dbReference>
<reference evidence="1 2" key="1">
    <citation type="submission" date="2015-01" db="EMBL/GenBank/DDBJ databases">
        <title>Enhanced salinomycin production by adjusting the supply of polyketide extender units in Streptomyce albus DSM 41398.</title>
        <authorList>
            <person name="Lu C."/>
        </authorList>
    </citation>
    <scope>NUCLEOTIDE SEQUENCE [LARGE SCALE GENOMIC DNA]</scope>
    <source>
        <strain evidence="2">ATCC 21838 / DSM 41398 / FERM P-419 / JCM 4703 / NBRC 107858</strain>
    </source>
</reference>
<sequence length="52" mass="5709">MGTDMAGPRVVVQARRLDRHASRRPHGGWRRPVTGYAALVKPTADQARGRTA</sequence>
<dbReference type="Proteomes" id="UP000031523">
    <property type="component" value="Chromosome"/>
</dbReference>
<organism evidence="1 2">
    <name type="scientific">Streptomyces albus (strain ATCC 21838 / DSM 41398 / FERM P-419 / JCM 4703 / NBRC 107858)</name>
    <dbReference type="NCBI Taxonomy" id="1081613"/>
    <lineage>
        <taxon>Bacteria</taxon>
        <taxon>Bacillati</taxon>
        <taxon>Actinomycetota</taxon>
        <taxon>Actinomycetes</taxon>
        <taxon>Kitasatosporales</taxon>
        <taxon>Streptomycetaceae</taxon>
        <taxon>Streptomyces</taxon>
    </lineage>
</organism>